<accession>A0ABR4FHQ2</accession>
<evidence type="ECO:0000313" key="1">
    <source>
        <dbReference type="EMBL" id="KAL2782608.1"/>
    </source>
</evidence>
<protein>
    <submittedName>
        <fullName evidence="1">Uncharacterized protein</fullName>
    </submittedName>
</protein>
<name>A0ABR4FHQ2_9EURO</name>
<organism evidence="1 2">
    <name type="scientific">Aspergillus keveii</name>
    <dbReference type="NCBI Taxonomy" id="714993"/>
    <lineage>
        <taxon>Eukaryota</taxon>
        <taxon>Fungi</taxon>
        <taxon>Dikarya</taxon>
        <taxon>Ascomycota</taxon>
        <taxon>Pezizomycotina</taxon>
        <taxon>Eurotiomycetes</taxon>
        <taxon>Eurotiomycetidae</taxon>
        <taxon>Eurotiales</taxon>
        <taxon>Aspergillaceae</taxon>
        <taxon>Aspergillus</taxon>
        <taxon>Aspergillus subgen. Nidulantes</taxon>
    </lineage>
</organism>
<dbReference type="Proteomes" id="UP001610563">
    <property type="component" value="Unassembled WGS sequence"/>
</dbReference>
<proteinExistence type="predicted"/>
<comment type="caution">
    <text evidence="1">The sequence shown here is derived from an EMBL/GenBank/DDBJ whole genome shotgun (WGS) entry which is preliminary data.</text>
</comment>
<evidence type="ECO:0000313" key="2">
    <source>
        <dbReference type="Proteomes" id="UP001610563"/>
    </source>
</evidence>
<dbReference type="EMBL" id="JBFTWV010000372">
    <property type="protein sequence ID" value="KAL2782608.1"/>
    <property type="molecule type" value="Genomic_DNA"/>
</dbReference>
<sequence>MDASGYKTYADWTWQIITLTDYYTGSVYQGQLNGGFDGCVGRPCQVQFFEVPGAAYNPIVNMWRTDDGCHNIDFLGALDAHHGYCCGPLPCDFTA</sequence>
<gene>
    <name evidence="1" type="ORF">BJX66DRAFT_320276</name>
</gene>
<reference evidence="1 2" key="1">
    <citation type="submission" date="2024-07" db="EMBL/GenBank/DDBJ databases">
        <title>Section-level genome sequencing and comparative genomics of Aspergillus sections Usti and Cavernicolus.</title>
        <authorList>
            <consortium name="Lawrence Berkeley National Laboratory"/>
            <person name="Nybo J.L."/>
            <person name="Vesth T.C."/>
            <person name="Theobald S."/>
            <person name="Frisvad J.C."/>
            <person name="Larsen T.O."/>
            <person name="Kjaerboelling I."/>
            <person name="Rothschild-Mancinelli K."/>
            <person name="Lyhne E.K."/>
            <person name="Kogle M.E."/>
            <person name="Barry K."/>
            <person name="Clum A."/>
            <person name="Na H."/>
            <person name="Ledsgaard L."/>
            <person name="Lin J."/>
            <person name="Lipzen A."/>
            <person name="Kuo A."/>
            <person name="Riley R."/>
            <person name="Mondo S."/>
            <person name="Labutti K."/>
            <person name="Haridas S."/>
            <person name="Pangalinan J."/>
            <person name="Salamov A.A."/>
            <person name="Simmons B.A."/>
            <person name="Magnuson J.K."/>
            <person name="Chen J."/>
            <person name="Drula E."/>
            <person name="Henrissat B."/>
            <person name="Wiebenga A."/>
            <person name="Lubbers R.J."/>
            <person name="Gomes A.C."/>
            <person name="Makela M.R."/>
            <person name="Stajich J."/>
            <person name="Grigoriev I.V."/>
            <person name="Mortensen U.H."/>
            <person name="De Vries R.P."/>
            <person name="Baker S.E."/>
            <person name="Andersen M.R."/>
        </authorList>
    </citation>
    <scope>NUCLEOTIDE SEQUENCE [LARGE SCALE GENOMIC DNA]</scope>
    <source>
        <strain evidence="1 2">CBS 209.92</strain>
    </source>
</reference>
<keyword evidence="2" id="KW-1185">Reference proteome</keyword>